<dbReference type="SUPFAM" id="SSF53756">
    <property type="entry name" value="UDP-Glycosyltransferase/glycogen phosphorylase"/>
    <property type="match status" value="1"/>
</dbReference>
<dbReference type="AlphaFoldDB" id="A0A1H0NYI9"/>
<proteinExistence type="predicted"/>
<dbReference type="Proteomes" id="UP000182412">
    <property type="component" value="Unassembled WGS sequence"/>
</dbReference>
<evidence type="ECO:0000313" key="3">
    <source>
        <dbReference type="EMBL" id="SDO97495.1"/>
    </source>
</evidence>
<dbReference type="GO" id="GO:0009103">
    <property type="term" value="P:lipopolysaccharide biosynthetic process"/>
    <property type="evidence" value="ECO:0007669"/>
    <property type="project" value="TreeGrafter"/>
</dbReference>
<dbReference type="CDD" id="cd03801">
    <property type="entry name" value="GT4_PimA-like"/>
    <property type="match status" value="1"/>
</dbReference>
<accession>A0A1H0NYI9</accession>
<gene>
    <name evidence="3" type="ORF">SAMN05216366_10426</name>
</gene>
<reference evidence="3 4" key="1">
    <citation type="submission" date="2016-10" db="EMBL/GenBank/DDBJ databases">
        <authorList>
            <person name="de Groot N.N."/>
        </authorList>
    </citation>
    <scope>NUCLEOTIDE SEQUENCE [LARGE SCALE GENOMIC DNA]</scope>
    <source>
        <strain evidence="3 4">S137</strain>
    </source>
</reference>
<dbReference type="PANTHER" id="PTHR46401">
    <property type="entry name" value="GLYCOSYLTRANSFERASE WBBK-RELATED"/>
    <property type="match status" value="1"/>
</dbReference>
<evidence type="ECO:0000313" key="4">
    <source>
        <dbReference type="Proteomes" id="UP000182412"/>
    </source>
</evidence>
<organism evidence="3 4">
    <name type="scientific">Selenomonas ruminantium</name>
    <dbReference type="NCBI Taxonomy" id="971"/>
    <lineage>
        <taxon>Bacteria</taxon>
        <taxon>Bacillati</taxon>
        <taxon>Bacillota</taxon>
        <taxon>Negativicutes</taxon>
        <taxon>Selenomonadales</taxon>
        <taxon>Selenomonadaceae</taxon>
        <taxon>Selenomonas</taxon>
    </lineage>
</organism>
<sequence length="369" mass="42604">MKKILVNYLGRKSGTAMYSYEMTKGLIENGAIVYAIISEQNTILDEWKKLGLQGLCVYPTYNSLWSFIKSTIRFLILGRKELKKICETWDIDVVYVPAFHLWSELVNRLFPTAHKIITNHDVLPHSGNIFKNKIIWYYNFISLKKADDIVILSKQFSDVIKKRTGLDNNHIHVIPHGCFSLYERIYNLKRYDYGNHKVNFLFFGRIEPYKGLNVLGEAYKRILCDGYDVSLTIVGNGDFSLYSHTFKDLKNVNIINRWIKDEEVLSFFQEDNIVTVLPYLDGTQSGVINIAMKHSSLVVASNVGGIKEQIKNMETGILVESNDVDSLYNAMKFTLNDNCEIGRMKQNALREMRELSWDKLSKKILDIIP</sequence>
<dbReference type="EMBL" id="FNJQ01000004">
    <property type="protein sequence ID" value="SDO97495.1"/>
    <property type="molecule type" value="Genomic_DNA"/>
</dbReference>
<feature type="domain" description="Glycosyltransferase subfamily 4-like N-terminal" evidence="2">
    <location>
        <begin position="14"/>
        <end position="177"/>
    </location>
</feature>
<evidence type="ECO:0000259" key="2">
    <source>
        <dbReference type="Pfam" id="PF13439"/>
    </source>
</evidence>
<keyword evidence="1 3" id="KW-0808">Transferase</keyword>
<name>A0A1H0NYI9_SELRU</name>
<dbReference type="PANTHER" id="PTHR46401:SF2">
    <property type="entry name" value="GLYCOSYLTRANSFERASE WBBK-RELATED"/>
    <property type="match status" value="1"/>
</dbReference>
<protein>
    <submittedName>
        <fullName evidence="3">Glycosyltransferase involved in cell wall bisynthesis</fullName>
    </submittedName>
</protein>
<dbReference type="Pfam" id="PF13439">
    <property type="entry name" value="Glyco_transf_4"/>
    <property type="match status" value="1"/>
</dbReference>
<dbReference type="InterPro" id="IPR028098">
    <property type="entry name" value="Glyco_trans_4-like_N"/>
</dbReference>
<dbReference type="RefSeq" id="WP_074571386.1">
    <property type="nucleotide sequence ID" value="NZ_FNJQ01000004.1"/>
</dbReference>
<dbReference type="Pfam" id="PF13692">
    <property type="entry name" value="Glyco_trans_1_4"/>
    <property type="match status" value="1"/>
</dbReference>
<dbReference type="OrthoDB" id="267399at2"/>
<dbReference type="Gene3D" id="3.40.50.2000">
    <property type="entry name" value="Glycogen Phosphorylase B"/>
    <property type="match status" value="2"/>
</dbReference>
<dbReference type="GO" id="GO:0016757">
    <property type="term" value="F:glycosyltransferase activity"/>
    <property type="evidence" value="ECO:0007669"/>
    <property type="project" value="TreeGrafter"/>
</dbReference>
<evidence type="ECO:0000256" key="1">
    <source>
        <dbReference type="ARBA" id="ARBA00022679"/>
    </source>
</evidence>